<dbReference type="GO" id="GO:0003677">
    <property type="term" value="F:DNA binding"/>
    <property type="evidence" value="ECO:0007669"/>
    <property type="project" value="InterPro"/>
</dbReference>
<dbReference type="Proteomes" id="UP000285610">
    <property type="component" value="Unassembled WGS sequence"/>
</dbReference>
<dbReference type="InterPro" id="IPR000212">
    <property type="entry name" value="DNA_helicase_UvrD/REP"/>
</dbReference>
<dbReference type="EMBL" id="QRQE01000015">
    <property type="protein sequence ID" value="RHM77183.1"/>
    <property type="molecule type" value="Genomic_DNA"/>
</dbReference>
<evidence type="ECO:0000259" key="6">
    <source>
        <dbReference type="PROSITE" id="PS51198"/>
    </source>
</evidence>
<dbReference type="Pfam" id="PF00580">
    <property type="entry name" value="UvrD-helicase"/>
    <property type="match status" value="1"/>
</dbReference>
<sequence>MDKENFGLQITDEDIEWVKSIMPDIELDECRIQILKNMNSVDIHACPGSGKTTILVAKLAILSRKWKWQNRGICVLSHTNVAREEIEERLGTLSVGKKLLSYPHFIGTFQTFLDTFIAMPFLRSCGCSVNIIDTDYVLERRWKSIRVKKWLEAYGKDKYVCDPLELPYKLDVKLGTETATYKNVVKAITESRRRGEFTFNEMELYAAKGIDKISTLAELIQMRFPVIFIDEAQDTKKEIWELLNKIYEKAIYNSFYQAYGDSNQAIYNSYEKMEDVEHFPRANVLRMLNSKRFGAEIAKLANGVALDKSNMVGEGRPFSNTNIQNTIFLFEKGKENIVVDKFADLIFRSFSHEELEKNQKYGCHVLGMVHKTDKKMSVRNYFEDYNPEVKKQTPNHLIDYFRIGEEQLAKKGELSLKVEWISKGICKIMRKYPLKEVGKSSSAFNSIIKTVQPENREKIRNELLELMYMDWKTKNEWENVVDQILHLLSDVIKCNDARKDEILSWNGSEKTEECTNNRNRVNEKVYTNESGDKINIKFGSIHSSKGRTHLATLVVETKYYEDNLSSILPWLSGKHPKLGVRNTKRLKCHYVAMTRAKGLLCLAIPSKNVTDQARIELEKFGWNLEVVE</sequence>
<dbReference type="InterPro" id="IPR014016">
    <property type="entry name" value="UvrD-like_ATP-bd"/>
</dbReference>
<keyword evidence="2 5" id="KW-0378">Hydrolase</keyword>
<reference evidence="7 8" key="1">
    <citation type="submission" date="2018-08" db="EMBL/GenBank/DDBJ databases">
        <title>A genome reference for cultivated species of the human gut microbiota.</title>
        <authorList>
            <person name="Zou Y."/>
            <person name="Xue W."/>
            <person name="Luo G."/>
        </authorList>
    </citation>
    <scope>NUCLEOTIDE SEQUENCE [LARGE SCALE GENOMIC DNA]</scope>
    <source>
        <strain evidence="7 8">AF33-12</strain>
    </source>
</reference>
<evidence type="ECO:0000256" key="2">
    <source>
        <dbReference type="ARBA" id="ARBA00022801"/>
    </source>
</evidence>
<evidence type="ECO:0000256" key="5">
    <source>
        <dbReference type="PROSITE-ProRule" id="PRU00560"/>
    </source>
</evidence>
<evidence type="ECO:0000256" key="4">
    <source>
        <dbReference type="ARBA" id="ARBA00022840"/>
    </source>
</evidence>
<dbReference type="SUPFAM" id="SSF52540">
    <property type="entry name" value="P-loop containing nucleoside triphosphate hydrolases"/>
    <property type="match status" value="1"/>
</dbReference>
<evidence type="ECO:0000256" key="1">
    <source>
        <dbReference type="ARBA" id="ARBA00022741"/>
    </source>
</evidence>
<gene>
    <name evidence="7" type="ORF">DWZ50_07715</name>
</gene>
<organism evidence="7 8">
    <name type="scientific">Mediterraneibacter gnavus</name>
    <name type="common">Ruminococcus gnavus</name>
    <dbReference type="NCBI Taxonomy" id="33038"/>
    <lineage>
        <taxon>Bacteria</taxon>
        <taxon>Bacillati</taxon>
        <taxon>Bacillota</taxon>
        <taxon>Clostridia</taxon>
        <taxon>Lachnospirales</taxon>
        <taxon>Lachnospiraceae</taxon>
        <taxon>Mediterraneibacter</taxon>
    </lineage>
</organism>
<dbReference type="GO" id="GO:0043138">
    <property type="term" value="F:3'-5' DNA helicase activity"/>
    <property type="evidence" value="ECO:0007669"/>
    <property type="project" value="TreeGrafter"/>
</dbReference>
<feature type="domain" description="UvrD-like helicase ATP-binding" evidence="6">
    <location>
        <begin position="24"/>
        <end position="326"/>
    </location>
</feature>
<accession>A0A415SAF0</accession>
<dbReference type="RefSeq" id="WP_118444501.1">
    <property type="nucleotide sequence ID" value="NZ_JBCPGC010000013.1"/>
</dbReference>
<feature type="binding site" evidence="5">
    <location>
        <begin position="45"/>
        <end position="52"/>
    </location>
    <ligand>
        <name>ATP</name>
        <dbReference type="ChEBI" id="CHEBI:30616"/>
    </ligand>
</feature>
<dbReference type="PROSITE" id="PS51198">
    <property type="entry name" value="UVRD_HELICASE_ATP_BIND"/>
    <property type="match status" value="1"/>
</dbReference>
<evidence type="ECO:0000256" key="3">
    <source>
        <dbReference type="ARBA" id="ARBA00022806"/>
    </source>
</evidence>
<keyword evidence="4 5" id="KW-0067">ATP-binding</keyword>
<evidence type="ECO:0000313" key="7">
    <source>
        <dbReference type="EMBL" id="RHM77183.1"/>
    </source>
</evidence>
<dbReference type="GO" id="GO:0000725">
    <property type="term" value="P:recombinational repair"/>
    <property type="evidence" value="ECO:0007669"/>
    <property type="project" value="TreeGrafter"/>
</dbReference>
<dbReference type="PANTHER" id="PTHR11070:SF2">
    <property type="entry name" value="ATP-DEPENDENT DNA HELICASE SRS2"/>
    <property type="match status" value="1"/>
</dbReference>
<keyword evidence="3 5" id="KW-0347">Helicase</keyword>
<dbReference type="Gene3D" id="3.40.50.300">
    <property type="entry name" value="P-loop containing nucleotide triphosphate hydrolases"/>
    <property type="match status" value="1"/>
</dbReference>
<protein>
    <submittedName>
        <fullName evidence="7">ATP-dependent helicase</fullName>
    </submittedName>
</protein>
<evidence type="ECO:0000313" key="8">
    <source>
        <dbReference type="Proteomes" id="UP000285610"/>
    </source>
</evidence>
<dbReference type="PANTHER" id="PTHR11070">
    <property type="entry name" value="UVRD / RECB / PCRA DNA HELICASE FAMILY MEMBER"/>
    <property type="match status" value="1"/>
</dbReference>
<keyword evidence="1 5" id="KW-0547">Nucleotide-binding</keyword>
<dbReference type="GO" id="GO:0016787">
    <property type="term" value="F:hydrolase activity"/>
    <property type="evidence" value="ECO:0007669"/>
    <property type="project" value="UniProtKB-UniRule"/>
</dbReference>
<dbReference type="AlphaFoldDB" id="A0A415SAF0"/>
<name>A0A415SAF0_MEDGN</name>
<comment type="caution">
    <text evidence="7">The sequence shown here is derived from an EMBL/GenBank/DDBJ whole genome shotgun (WGS) entry which is preliminary data.</text>
</comment>
<proteinExistence type="predicted"/>
<dbReference type="InterPro" id="IPR027417">
    <property type="entry name" value="P-loop_NTPase"/>
</dbReference>
<dbReference type="GO" id="GO:0005524">
    <property type="term" value="F:ATP binding"/>
    <property type="evidence" value="ECO:0007669"/>
    <property type="project" value="UniProtKB-UniRule"/>
</dbReference>